<evidence type="ECO:0000256" key="1">
    <source>
        <dbReference type="SAM" id="MobiDB-lite"/>
    </source>
</evidence>
<comment type="caution">
    <text evidence="5">The sequence shown here is derived from an EMBL/GenBank/DDBJ whole genome shotgun (WGS) entry which is preliminary data.</text>
</comment>
<proteinExistence type="predicted"/>
<dbReference type="Gene3D" id="2.60.200.60">
    <property type="match status" value="1"/>
</dbReference>
<feature type="region of interest" description="Disordered" evidence="1">
    <location>
        <begin position="254"/>
        <end position="312"/>
    </location>
</feature>
<evidence type="ECO:0000259" key="4">
    <source>
        <dbReference type="Pfam" id="PF25799"/>
    </source>
</evidence>
<name>A0ABR7RQH0_9PROT</name>
<accession>A0ABR7RQH0</accession>
<feature type="domain" description="Double-stranded DNA deaminase toxin A prePAAR motif" evidence="4">
    <location>
        <begin position="1"/>
        <end position="53"/>
    </location>
</feature>
<feature type="transmembrane region" description="Helical" evidence="2">
    <location>
        <begin position="135"/>
        <end position="154"/>
    </location>
</feature>
<dbReference type="InterPro" id="IPR029100">
    <property type="entry name" value="Ntox50"/>
</dbReference>
<feature type="compositionally biased region" description="Pro residues" evidence="1">
    <location>
        <begin position="266"/>
        <end position="290"/>
    </location>
</feature>
<keyword evidence="2" id="KW-0812">Transmembrane</keyword>
<feature type="compositionally biased region" description="Polar residues" evidence="1">
    <location>
        <begin position="301"/>
        <end position="310"/>
    </location>
</feature>
<sequence>MPEAARLTDQINHTSAMSGLLMGVVAGVVLAGAVVAIVGTGGVAAVAIGAGIAAAGAGGGLAGALIGELIPGPPSGAIIKGSLNVITGGLPQARALADMSPCAGPTGVHGVPVIAQGSPTVLVNGFMAARKQDKMLCGAAIASGCSSVIIGGASTTVPGLSIEDEVPAWLRNTLLGVMIGGTIIATGGTALAVGWGPALGGLGGSLAGGTLLGAAGGEIGGAIGAQYGAPELGERIGTVAGGTLGGLAGGMLGAGAAGRARTPARPTTPEPPATTAPPPVPPPAPKPPVTVSPKQGRHIPGQQTDPNRGTITADPQVLLNTHAGQGQPVGKIPVGQPGSKERFDTGGEVIGVFRHQDGRSAPTTRGMIHYGKDGAHVVPARPDGWVE</sequence>
<feature type="transmembrane region" description="Helical" evidence="2">
    <location>
        <begin position="174"/>
        <end position="195"/>
    </location>
</feature>
<dbReference type="RefSeq" id="WP_187785678.1">
    <property type="nucleotide sequence ID" value="NZ_JACTVA010000034.1"/>
</dbReference>
<evidence type="ECO:0000313" key="6">
    <source>
        <dbReference type="Proteomes" id="UP000626026"/>
    </source>
</evidence>
<dbReference type="EMBL" id="JACTVA010000034">
    <property type="protein sequence ID" value="MBC9208526.1"/>
    <property type="molecule type" value="Genomic_DNA"/>
</dbReference>
<organism evidence="5 6">
    <name type="scientific">Teichococcus aerophilus</name>
    <dbReference type="NCBI Taxonomy" id="1224513"/>
    <lineage>
        <taxon>Bacteria</taxon>
        <taxon>Pseudomonadati</taxon>
        <taxon>Pseudomonadota</taxon>
        <taxon>Alphaproteobacteria</taxon>
        <taxon>Acetobacterales</taxon>
        <taxon>Roseomonadaceae</taxon>
        <taxon>Roseomonas</taxon>
    </lineage>
</organism>
<feature type="transmembrane region" description="Helical" evidence="2">
    <location>
        <begin position="44"/>
        <end position="66"/>
    </location>
</feature>
<keyword evidence="6" id="KW-1185">Reference proteome</keyword>
<protein>
    <submittedName>
        <fullName evidence="5">PAAR domain-containing protein</fullName>
    </submittedName>
</protein>
<gene>
    <name evidence="5" type="ORF">IBL26_16885</name>
</gene>
<dbReference type="Proteomes" id="UP000626026">
    <property type="component" value="Unassembled WGS sequence"/>
</dbReference>
<dbReference type="InterPro" id="IPR057925">
    <property type="entry name" value="prePAAR_DddA"/>
</dbReference>
<feature type="domain" description="Bacterial toxin 50" evidence="3">
    <location>
        <begin position="294"/>
        <end position="379"/>
    </location>
</feature>
<evidence type="ECO:0000313" key="5">
    <source>
        <dbReference type="EMBL" id="MBC9208526.1"/>
    </source>
</evidence>
<feature type="transmembrane region" description="Helical" evidence="2">
    <location>
        <begin position="20"/>
        <end position="38"/>
    </location>
</feature>
<dbReference type="Pfam" id="PF25799">
    <property type="entry name" value="prePAAR_I"/>
    <property type="match status" value="1"/>
</dbReference>
<dbReference type="InterPro" id="IPR008727">
    <property type="entry name" value="PAAR_motif"/>
</dbReference>
<dbReference type="Pfam" id="PF05488">
    <property type="entry name" value="PAAR_motif"/>
    <property type="match status" value="1"/>
</dbReference>
<keyword evidence="2" id="KW-0472">Membrane</keyword>
<reference evidence="5 6" key="1">
    <citation type="journal article" date="2013" name="Int. J. Syst. Evol. Microbiol.">
        <title>Roseomonas aerophila sp. nov., isolated from air.</title>
        <authorList>
            <person name="Kim S.J."/>
            <person name="Weon H.Y."/>
            <person name="Ahn J.H."/>
            <person name="Hong S.B."/>
            <person name="Seok S.J."/>
            <person name="Whang K.S."/>
            <person name="Kwon S.W."/>
        </authorList>
    </citation>
    <scope>NUCLEOTIDE SEQUENCE [LARGE SCALE GENOMIC DNA]</scope>
    <source>
        <strain evidence="5 6">NBRC 108923</strain>
    </source>
</reference>
<keyword evidence="2" id="KW-1133">Transmembrane helix</keyword>
<dbReference type="Pfam" id="PF15542">
    <property type="entry name" value="Ntox50"/>
    <property type="match status" value="1"/>
</dbReference>
<evidence type="ECO:0000259" key="3">
    <source>
        <dbReference type="Pfam" id="PF15542"/>
    </source>
</evidence>
<evidence type="ECO:0000256" key="2">
    <source>
        <dbReference type="SAM" id="Phobius"/>
    </source>
</evidence>